<dbReference type="SUPFAM" id="SSF51110">
    <property type="entry name" value="alpha-D-mannose-specific plant lectins"/>
    <property type="match status" value="1"/>
</dbReference>
<dbReference type="InterPro" id="IPR036426">
    <property type="entry name" value="Bulb-type_lectin_dom_sf"/>
</dbReference>
<accession>Q56V23</accession>
<evidence type="ECO:0000256" key="1">
    <source>
        <dbReference type="SAM" id="SignalP"/>
    </source>
</evidence>
<sequence>MGESSVTTAAIVALVILLTFANPCSSKSVLKSGESLAAGESLQYAQYILVMQGDCNLVLYANKVKVLWASRTNGKGGAASCKLSMQNDGNLVIYAATTPVWASRTSRAFASYKLNLQGDGNVVIYGPSGAIWATNTAQNKKKLL</sequence>
<evidence type="ECO:0000259" key="2">
    <source>
        <dbReference type="PROSITE" id="PS50927"/>
    </source>
</evidence>
<evidence type="ECO:0000313" key="3">
    <source>
        <dbReference type="EMBL" id="AAT73201.1"/>
    </source>
</evidence>
<keyword evidence="3" id="KW-0430">Lectin</keyword>
<reference evidence="3" key="1">
    <citation type="submission" date="2004-03" db="EMBL/GenBank/DDBJ databases">
        <title>Molecular cloning and characterization of a new mannose-binding lectin gene from Taxus media.</title>
        <authorList>
            <person name="Kai G."/>
            <person name="Miao Z."/>
            <person name="Tang K."/>
        </authorList>
    </citation>
    <scope>NUCLEOTIDE SEQUENCE</scope>
</reference>
<dbReference type="AlphaFoldDB" id="Q56V23"/>
<feature type="domain" description="Bulb-type lectin" evidence="2">
    <location>
        <begin position="27"/>
        <end position="137"/>
    </location>
</feature>
<dbReference type="EMBL" id="AY563631">
    <property type="protein sequence ID" value="AAT73201.1"/>
    <property type="molecule type" value="mRNA"/>
</dbReference>
<name>Q56V23_9CONI</name>
<dbReference type="SMART" id="SM00108">
    <property type="entry name" value="B_lectin"/>
    <property type="match status" value="1"/>
</dbReference>
<dbReference type="CDD" id="cd00028">
    <property type="entry name" value="B_lectin"/>
    <property type="match status" value="1"/>
</dbReference>
<keyword evidence="1" id="KW-0732">Signal</keyword>
<organism evidence="3">
    <name type="scientific">Taxus x media</name>
    <dbReference type="NCBI Taxonomy" id="85957"/>
    <lineage>
        <taxon>Eukaryota</taxon>
        <taxon>Viridiplantae</taxon>
        <taxon>Streptophyta</taxon>
        <taxon>Embryophyta</taxon>
        <taxon>Tracheophyta</taxon>
        <taxon>Spermatophyta</taxon>
        <taxon>Pinopsida</taxon>
        <taxon>Pinidae</taxon>
        <taxon>Conifers II</taxon>
        <taxon>Cupressales</taxon>
        <taxon>Taxaceae</taxon>
        <taxon>Taxus</taxon>
    </lineage>
</organism>
<dbReference type="GO" id="GO:0030246">
    <property type="term" value="F:carbohydrate binding"/>
    <property type="evidence" value="ECO:0007669"/>
    <property type="project" value="UniProtKB-KW"/>
</dbReference>
<feature type="signal peptide" evidence="1">
    <location>
        <begin position="1"/>
        <end position="26"/>
    </location>
</feature>
<dbReference type="Gene3D" id="2.90.10.10">
    <property type="entry name" value="Bulb-type lectin domain"/>
    <property type="match status" value="3"/>
</dbReference>
<proteinExistence type="evidence at transcript level"/>
<dbReference type="InterPro" id="IPR001480">
    <property type="entry name" value="Bulb-type_lectin_dom"/>
</dbReference>
<protein>
    <submittedName>
        <fullName evidence="3">Mannose-binding lectin</fullName>
    </submittedName>
</protein>
<dbReference type="PROSITE" id="PS50927">
    <property type="entry name" value="BULB_LECTIN"/>
    <property type="match status" value="1"/>
</dbReference>
<feature type="chain" id="PRO_5004250802" evidence="1">
    <location>
        <begin position="27"/>
        <end position="144"/>
    </location>
</feature>